<dbReference type="Gene3D" id="1.20.1250.20">
    <property type="entry name" value="MFS general substrate transporter like domains"/>
    <property type="match status" value="1"/>
</dbReference>
<keyword evidence="4 6" id="KW-1133">Transmembrane helix</keyword>
<evidence type="ECO:0000256" key="1">
    <source>
        <dbReference type="ARBA" id="ARBA00004141"/>
    </source>
</evidence>
<feature type="transmembrane region" description="Helical" evidence="6">
    <location>
        <begin position="92"/>
        <end position="109"/>
    </location>
</feature>
<reference evidence="8" key="1">
    <citation type="submission" date="2014-02" db="EMBL/GenBank/DDBJ databases">
        <authorList>
            <person name="Genoscope - CEA"/>
        </authorList>
    </citation>
    <scope>NUCLEOTIDE SEQUENCE</scope>
    <source>
        <strain evidence="8">LS3</strain>
    </source>
</reference>
<accession>A0A060T5K1</accession>
<evidence type="ECO:0000256" key="5">
    <source>
        <dbReference type="ARBA" id="ARBA00023136"/>
    </source>
</evidence>
<keyword evidence="3 6" id="KW-0812">Transmembrane</keyword>
<feature type="transmembrane region" description="Helical" evidence="6">
    <location>
        <begin position="52"/>
        <end position="72"/>
    </location>
</feature>
<gene>
    <name evidence="8" type="ORF">GNLVRS02_ARAD1B07260g</name>
</gene>
<dbReference type="GO" id="GO:0005886">
    <property type="term" value="C:plasma membrane"/>
    <property type="evidence" value="ECO:0007669"/>
    <property type="project" value="TreeGrafter"/>
</dbReference>
<dbReference type="GO" id="GO:0022857">
    <property type="term" value="F:transmembrane transporter activity"/>
    <property type="evidence" value="ECO:0007669"/>
    <property type="project" value="InterPro"/>
</dbReference>
<evidence type="ECO:0000313" key="8">
    <source>
        <dbReference type="EMBL" id="CDP36188.1"/>
    </source>
</evidence>
<dbReference type="InterPro" id="IPR011701">
    <property type="entry name" value="MFS"/>
</dbReference>
<dbReference type="EMBL" id="HG937692">
    <property type="protein sequence ID" value="CDP36188.1"/>
    <property type="molecule type" value="Genomic_DNA"/>
</dbReference>
<feature type="transmembrane region" description="Helical" evidence="6">
    <location>
        <begin position="208"/>
        <end position="228"/>
    </location>
</feature>
<feature type="transmembrane region" description="Helical" evidence="6">
    <location>
        <begin position="282"/>
        <end position="308"/>
    </location>
</feature>
<dbReference type="Pfam" id="PF07690">
    <property type="entry name" value="MFS_1"/>
    <property type="match status" value="1"/>
</dbReference>
<dbReference type="PROSITE" id="PS50850">
    <property type="entry name" value="MFS"/>
    <property type="match status" value="1"/>
</dbReference>
<organism evidence="8">
    <name type="scientific">Blastobotrys adeninivorans</name>
    <name type="common">Yeast</name>
    <name type="synonym">Arxula adeninivorans</name>
    <dbReference type="NCBI Taxonomy" id="409370"/>
    <lineage>
        <taxon>Eukaryota</taxon>
        <taxon>Fungi</taxon>
        <taxon>Dikarya</taxon>
        <taxon>Ascomycota</taxon>
        <taxon>Saccharomycotina</taxon>
        <taxon>Dipodascomycetes</taxon>
        <taxon>Dipodascales</taxon>
        <taxon>Trichomonascaceae</taxon>
        <taxon>Blastobotrys</taxon>
    </lineage>
</organism>
<reference evidence="8" key="2">
    <citation type="submission" date="2014-06" db="EMBL/GenBank/DDBJ databases">
        <title>The complete genome of Blastobotrys (Arxula) adeninivorans LS3 - a yeast of biotechnological interest.</title>
        <authorList>
            <person name="Kunze G."/>
            <person name="Gaillardin C."/>
            <person name="Czernicka M."/>
            <person name="Durrens P."/>
            <person name="Martin T."/>
            <person name="Boer E."/>
            <person name="Gabaldon T."/>
            <person name="Cruz J."/>
            <person name="Talla E."/>
            <person name="Marck C."/>
            <person name="Goffeau A."/>
            <person name="Barbe V."/>
            <person name="Baret P."/>
            <person name="Baronian K."/>
            <person name="Beier S."/>
            <person name="Bleykasten C."/>
            <person name="Bode R."/>
            <person name="Casaregola S."/>
            <person name="Despons L."/>
            <person name="Fairhead C."/>
            <person name="Giersberg M."/>
            <person name="Gierski P."/>
            <person name="Hahnel U."/>
            <person name="Hartmann A."/>
            <person name="Jankowska D."/>
            <person name="Jubin C."/>
            <person name="Jung P."/>
            <person name="Lafontaine I."/>
            <person name="Leh-Louis V."/>
            <person name="Lemaire M."/>
            <person name="Marcet-Houben M."/>
            <person name="Mascher M."/>
            <person name="Morel G."/>
            <person name="Richard G.-F."/>
            <person name="Riechen J."/>
            <person name="Sacerdot C."/>
            <person name="Sarkar A."/>
            <person name="Savel G."/>
            <person name="Schacherer J."/>
            <person name="Sherman D."/>
            <person name="Straub M.-L."/>
            <person name="Stein N."/>
            <person name="Thierry A."/>
            <person name="Trautwein-Schult A."/>
            <person name="Westhof E."/>
            <person name="Worch S."/>
            <person name="Dujon B."/>
            <person name="Souciet J.-L."/>
            <person name="Wincker P."/>
            <person name="Scholz U."/>
            <person name="Neuveglise N."/>
        </authorList>
    </citation>
    <scope>NUCLEOTIDE SEQUENCE</scope>
    <source>
        <strain evidence="8">LS3</strain>
    </source>
</reference>
<dbReference type="SUPFAM" id="SSF103473">
    <property type="entry name" value="MFS general substrate transporter"/>
    <property type="match status" value="1"/>
</dbReference>
<dbReference type="InterPro" id="IPR036259">
    <property type="entry name" value="MFS_trans_sf"/>
</dbReference>
<sequence length="491" mass="54627">MEEKKASCIGEDADASVLERGEEFDGTEAQIITTLPPGDPDLPFNYPLSKRIVYTLILVPLYWISSMSSSILTPGVPYLEQKYNVSPEVAELSMALVLVGYAIGPMIWSPVAEAWGRRWQWTPPTIVFVIFQIPVGLEPNFQTVLVGRFLQGLFGSASIIGLGSSMADIWPPHIRGIIFGINAFAIYAAPCFGPLLGSFFMRWVNFGWLSWIILILGGVYTILLHFIVPETYLPIIVKKRAQKLRAEGQNVKAAIEVTPLTFRIVVVKYLYRPFQMCFEDKALWFLCLYTAISYGLVYGFFVAMPIAFGEIRDFDSVLRYVPNVAVMIGVGFSAALLILTNKRFQRIVQEAGKVVPEARLDNLCIAAVIYPIGLFIFGWTGAYSQVHWIGPCIGGAITGFCAATIFMVSMLYIVDSFHQYSASGIAANGILRALVAVLIVMVMRIMIDKMTFQGTMSFFGGIAILIAPGPFILRSRGERWRKRSKWANPEL</sequence>
<evidence type="ECO:0000256" key="4">
    <source>
        <dbReference type="ARBA" id="ARBA00022989"/>
    </source>
</evidence>
<evidence type="ECO:0000256" key="2">
    <source>
        <dbReference type="ARBA" id="ARBA00022448"/>
    </source>
</evidence>
<keyword evidence="2" id="KW-0813">Transport</keyword>
<evidence type="ECO:0000256" key="3">
    <source>
        <dbReference type="ARBA" id="ARBA00022692"/>
    </source>
</evidence>
<feature type="domain" description="Major facilitator superfamily (MFS) profile" evidence="7">
    <location>
        <begin position="54"/>
        <end position="478"/>
    </location>
</feature>
<proteinExistence type="predicted"/>
<keyword evidence="5 6" id="KW-0472">Membrane</keyword>
<dbReference type="PhylomeDB" id="A0A060T5K1"/>
<feature type="transmembrane region" description="Helical" evidence="6">
    <location>
        <begin position="177"/>
        <end position="196"/>
    </location>
</feature>
<dbReference type="PANTHER" id="PTHR23502">
    <property type="entry name" value="MAJOR FACILITATOR SUPERFAMILY"/>
    <property type="match status" value="1"/>
</dbReference>
<evidence type="ECO:0000256" key="6">
    <source>
        <dbReference type="SAM" id="Phobius"/>
    </source>
</evidence>
<dbReference type="InterPro" id="IPR020846">
    <property type="entry name" value="MFS_dom"/>
</dbReference>
<evidence type="ECO:0000259" key="7">
    <source>
        <dbReference type="PROSITE" id="PS50850"/>
    </source>
</evidence>
<feature type="transmembrane region" description="Helical" evidence="6">
    <location>
        <begin position="360"/>
        <end position="382"/>
    </location>
</feature>
<feature type="transmembrane region" description="Helical" evidence="6">
    <location>
        <begin position="320"/>
        <end position="339"/>
    </location>
</feature>
<feature type="transmembrane region" description="Helical" evidence="6">
    <location>
        <begin position="453"/>
        <end position="473"/>
    </location>
</feature>
<comment type="subcellular location">
    <subcellularLocation>
        <location evidence="1">Membrane</location>
        <topology evidence="1">Multi-pass membrane protein</topology>
    </subcellularLocation>
</comment>
<protein>
    <submittedName>
        <fullName evidence="8">ARAD1B07260p</fullName>
    </submittedName>
</protein>
<name>A0A060T5K1_BLAAD</name>
<dbReference type="PANTHER" id="PTHR23502:SF132">
    <property type="entry name" value="POLYAMINE TRANSPORTER 2-RELATED"/>
    <property type="match status" value="1"/>
</dbReference>
<feature type="transmembrane region" description="Helical" evidence="6">
    <location>
        <begin position="425"/>
        <end position="447"/>
    </location>
</feature>
<dbReference type="AlphaFoldDB" id="A0A060T5K1"/>
<feature type="transmembrane region" description="Helical" evidence="6">
    <location>
        <begin position="388"/>
        <end position="413"/>
    </location>
</feature>